<dbReference type="Proteomes" id="UP000828390">
    <property type="component" value="Unassembled WGS sequence"/>
</dbReference>
<reference evidence="1" key="2">
    <citation type="submission" date="2020-11" db="EMBL/GenBank/DDBJ databases">
        <authorList>
            <person name="McCartney M.A."/>
            <person name="Auch B."/>
            <person name="Kono T."/>
            <person name="Mallez S."/>
            <person name="Becker A."/>
            <person name="Gohl D.M."/>
            <person name="Silverstein K.A.T."/>
            <person name="Koren S."/>
            <person name="Bechman K.B."/>
            <person name="Herman A."/>
            <person name="Abrahante J.E."/>
            <person name="Garbe J."/>
        </authorList>
    </citation>
    <scope>NUCLEOTIDE SEQUENCE</scope>
    <source>
        <strain evidence="1">Duluth1</strain>
        <tissue evidence="1">Whole animal</tissue>
    </source>
</reference>
<keyword evidence="2" id="KW-1185">Reference proteome</keyword>
<proteinExistence type="predicted"/>
<sequence length="76" mass="8751">MLSIQAPSYKVESLRSFMDNIEKHLRSLEVLGENVNQNLFVSMITKLPEGVLRQLEISKGADVEWEVKSPRTHLRN</sequence>
<dbReference type="AlphaFoldDB" id="A0A9D4G388"/>
<accession>A0A9D4G388</accession>
<protein>
    <submittedName>
        <fullName evidence="1">Uncharacterized protein</fullName>
    </submittedName>
</protein>
<evidence type="ECO:0000313" key="2">
    <source>
        <dbReference type="Proteomes" id="UP000828390"/>
    </source>
</evidence>
<organism evidence="1 2">
    <name type="scientific">Dreissena polymorpha</name>
    <name type="common">Zebra mussel</name>
    <name type="synonym">Mytilus polymorpha</name>
    <dbReference type="NCBI Taxonomy" id="45954"/>
    <lineage>
        <taxon>Eukaryota</taxon>
        <taxon>Metazoa</taxon>
        <taxon>Spiralia</taxon>
        <taxon>Lophotrochozoa</taxon>
        <taxon>Mollusca</taxon>
        <taxon>Bivalvia</taxon>
        <taxon>Autobranchia</taxon>
        <taxon>Heteroconchia</taxon>
        <taxon>Euheterodonta</taxon>
        <taxon>Imparidentia</taxon>
        <taxon>Neoheterodontei</taxon>
        <taxon>Myida</taxon>
        <taxon>Dreissenoidea</taxon>
        <taxon>Dreissenidae</taxon>
        <taxon>Dreissena</taxon>
    </lineage>
</organism>
<dbReference type="EMBL" id="JAIWYP010000006">
    <property type="protein sequence ID" value="KAH3809769.1"/>
    <property type="molecule type" value="Genomic_DNA"/>
</dbReference>
<gene>
    <name evidence="1" type="ORF">DPMN_138148</name>
</gene>
<evidence type="ECO:0000313" key="1">
    <source>
        <dbReference type="EMBL" id="KAH3809769.1"/>
    </source>
</evidence>
<name>A0A9D4G388_DREPO</name>
<reference evidence="1" key="1">
    <citation type="journal article" date="2019" name="bioRxiv">
        <title>The Genome of the Zebra Mussel, Dreissena polymorpha: A Resource for Invasive Species Research.</title>
        <authorList>
            <person name="McCartney M.A."/>
            <person name="Auch B."/>
            <person name="Kono T."/>
            <person name="Mallez S."/>
            <person name="Zhang Y."/>
            <person name="Obille A."/>
            <person name="Becker A."/>
            <person name="Abrahante J.E."/>
            <person name="Garbe J."/>
            <person name="Badalamenti J.P."/>
            <person name="Herman A."/>
            <person name="Mangelson H."/>
            <person name="Liachko I."/>
            <person name="Sullivan S."/>
            <person name="Sone E.D."/>
            <person name="Koren S."/>
            <person name="Silverstein K.A.T."/>
            <person name="Beckman K.B."/>
            <person name="Gohl D.M."/>
        </authorList>
    </citation>
    <scope>NUCLEOTIDE SEQUENCE</scope>
    <source>
        <strain evidence="1">Duluth1</strain>
        <tissue evidence="1">Whole animal</tissue>
    </source>
</reference>
<comment type="caution">
    <text evidence="1">The sequence shown here is derived from an EMBL/GenBank/DDBJ whole genome shotgun (WGS) entry which is preliminary data.</text>
</comment>